<dbReference type="GO" id="GO:0003677">
    <property type="term" value="F:DNA binding"/>
    <property type="evidence" value="ECO:0007669"/>
    <property type="project" value="UniProtKB-KW"/>
</dbReference>
<protein>
    <submittedName>
        <fullName evidence="4">MerR-like DNA binding protein</fullName>
    </submittedName>
</protein>
<organism evidence="4 5">
    <name type="scientific">Knoellia remsis</name>
    <dbReference type="NCBI Taxonomy" id="407159"/>
    <lineage>
        <taxon>Bacteria</taxon>
        <taxon>Bacillati</taxon>
        <taxon>Actinomycetota</taxon>
        <taxon>Actinomycetes</taxon>
        <taxon>Micrococcales</taxon>
        <taxon>Intrasporangiaceae</taxon>
        <taxon>Knoellia</taxon>
    </lineage>
</organism>
<evidence type="ECO:0000313" key="5">
    <source>
        <dbReference type="Proteomes" id="UP000237822"/>
    </source>
</evidence>
<sequence length="257" mass="26503">MRLAELSASTSVSVATLKYYLREGLLHPGEAVSRTQAEYDGSHVERVRLVRALQSVGGLSLATIGRVLAVLDSPGSDRLDVLAAAQKALAPTMTEAGSQGAGGRGSGGQLQGNRGAGGRGSGGRADTPSHNVDDLSAITDGAEGPGETAEADDGRAQRWVEAHGWQVAPGDPLYDQLDAAWAACDAAGIGLDEARMDAYADAVEEVARIDVGSVPTDPEGALRQVVLGTVLLDPVLATLRRMAHQHLSVAGAAPRER</sequence>
<feature type="region of interest" description="Disordered" evidence="2">
    <location>
        <begin position="93"/>
        <end position="153"/>
    </location>
</feature>
<dbReference type="SUPFAM" id="SSF46955">
    <property type="entry name" value="Putative DNA-binding domain"/>
    <property type="match status" value="1"/>
</dbReference>
<accession>A0A2T0U3I2</accession>
<dbReference type="PROSITE" id="PS50937">
    <property type="entry name" value="HTH_MERR_2"/>
    <property type="match status" value="1"/>
</dbReference>
<dbReference type="GO" id="GO:0003700">
    <property type="term" value="F:DNA-binding transcription factor activity"/>
    <property type="evidence" value="ECO:0007669"/>
    <property type="project" value="InterPro"/>
</dbReference>
<dbReference type="InterPro" id="IPR009061">
    <property type="entry name" value="DNA-bd_dom_put_sf"/>
</dbReference>
<name>A0A2T0U3I2_9MICO</name>
<evidence type="ECO:0000313" key="4">
    <source>
        <dbReference type="EMBL" id="PRY52472.1"/>
    </source>
</evidence>
<dbReference type="PANTHER" id="PTHR30204:SF98">
    <property type="entry name" value="HTH-TYPE TRANSCRIPTIONAL REGULATOR ADHR"/>
    <property type="match status" value="1"/>
</dbReference>
<comment type="caution">
    <text evidence="4">The sequence shown here is derived from an EMBL/GenBank/DDBJ whole genome shotgun (WGS) entry which is preliminary data.</text>
</comment>
<dbReference type="InterPro" id="IPR047057">
    <property type="entry name" value="MerR_fam"/>
</dbReference>
<proteinExistence type="predicted"/>
<evidence type="ECO:0000256" key="1">
    <source>
        <dbReference type="ARBA" id="ARBA00023125"/>
    </source>
</evidence>
<feature type="compositionally biased region" description="Gly residues" evidence="2">
    <location>
        <begin position="99"/>
        <end position="123"/>
    </location>
</feature>
<dbReference type="PRINTS" id="PR00040">
    <property type="entry name" value="HTHMERR"/>
</dbReference>
<dbReference type="Gene3D" id="1.10.1660.10">
    <property type="match status" value="1"/>
</dbReference>
<dbReference type="SMART" id="SM00422">
    <property type="entry name" value="HTH_MERR"/>
    <property type="match status" value="1"/>
</dbReference>
<keyword evidence="5" id="KW-1185">Reference proteome</keyword>
<gene>
    <name evidence="4" type="ORF">BCF74_1331</name>
</gene>
<dbReference type="InterPro" id="IPR000551">
    <property type="entry name" value="MerR-type_HTH_dom"/>
</dbReference>
<dbReference type="PANTHER" id="PTHR30204">
    <property type="entry name" value="REDOX-CYCLING DRUG-SENSING TRANSCRIPTIONAL ACTIVATOR SOXR"/>
    <property type="match status" value="1"/>
</dbReference>
<dbReference type="CDD" id="cd04780">
    <property type="entry name" value="HTH_MerR-like_sg5"/>
    <property type="match status" value="1"/>
</dbReference>
<feature type="domain" description="HTH merR-type" evidence="3">
    <location>
        <begin position="1"/>
        <end position="70"/>
    </location>
</feature>
<reference evidence="4 5" key="1">
    <citation type="submission" date="2018-03" db="EMBL/GenBank/DDBJ databases">
        <title>Genomic Encyclopedia of Archaeal and Bacterial Type Strains, Phase II (KMG-II): from individual species to whole genera.</title>
        <authorList>
            <person name="Goeker M."/>
        </authorList>
    </citation>
    <scope>NUCLEOTIDE SEQUENCE [LARGE SCALE GENOMIC DNA]</scope>
    <source>
        <strain evidence="4 5">ATCC BAA-1496</strain>
    </source>
</reference>
<dbReference type="Proteomes" id="UP000237822">
    <property type="component" value="Unassembled WGS sequence"/>
</dbReference>
<dbReference type="RefSeq" id="WP_245889399.1">
    <property type="nucleotide sequence ID" value="NZ_PVTI01000033.1"/>
</dbReference>
<dbReference type="AlphaFoldDB" id="A0A2T0U3I2"/>
<evidence type="ECO:0000259" key="3">
    <source>
        <dbReference type="PROSITE" id="PS50937"/>
    </source>
</evidence>
<evidence type="ECO:0000256" key="2">
    <source>
        <dbReference type="SAM" id="MobiDB-lite"/>
    </source>
</evidence>
<dbReference type="EMBL" id="PVTI01000033">
    <property type="protein sequence ID" value="PRY52472.1"/>
    <property type="molecule type" value="Genomic_DNA"/>
</dbReference>
<dbReference type="Pfam" id="PF13411">
    <property type="entry name" value="MerR_1"/>
    <property type="match status" value="1"/>
</dbReference>
<keyword evidence="1" id="KW-0238">DNA-binding</keyword>